<keyword evidence="5" id="KW-0560">Oxidoreductase</keyword>
<evidence type="ECO:0000256" key="2">
    <source>
        <dbReference type="ARBA" id="ARBA00005466"/>
    </source>
</evidence>
<dbReference type="InterPro" id="IPR016169">
    <property type="entry name" value="FAD-bd_PCMH_sub2"/>
</dbReference>
<dbReference type="Gene3D" id="3.30.465.10">
    <property type="match status" value="1"/>
</dbReference>
<dbReference type="InterPro" id="IPR050432">
    <property type="entry name" value="FAD-linked_Oxidoreductases_BP"/>
</dbReference>
<evidence type="ECO:0000256" key="3">
    <source>
        <dbReference type="ARBA" id="ARBA00022630"/>
    </source>
</evidence>
<dbReference type="InterPro" id="IPR016170">
    <property type="entry name" value="Cytok_DH_C_sf"/>
</dbReference>
<dbReference type="SUPFAM" id="SSF55103">
    <property type="entry name" value="FAD-linked oxidases, C-terminal domain"/>
    <property type="match status" value="1"/>
</dbReference>
<dbReference type="InterPro" id="IPR006094">
    <property type="entry name" value="Oxid_FAD_bind_N"/>
</dbReference>
<dbReference type="InterPro" id="IPR016166">
    <property type="entry name" value="FAD-bd_PCMH"/>
</dbReference>
<dbReference type="InterPro" id="IPR036318">
    <property type="entry name" value="FAD-bd_PCMH-like_sf"/>
</dbReference>
<dbReference type="InterPro" id="IPR016164">
    <property type="entry name" value="FAD-linked_Oxase-like_C"/>
</dbReference>
<evidence type="ECO:0000256" key="4">
    <source>
        <dbReference type="ARBA" id="ARBA00022827"/>
    </source>
</evidence>
<gene>
    <name evidence="7" type="ORF">RM445_28950</name>
</gene>
<name>A0ABU2NKJ8_9PSEU</name>
<keyword evidence="8" id="KW-1185">Reference proteome</keyword>
<protein>
    <submittedName>
        <fullName evidence="7">FAD-binding protein</fullName>
    </submittedName>
</protein>
<evidence type="ECO:0000313" key="8">
    <source>
        <dbReference type="Proteomes" id="UP001183202"/>
    </source>
</evidence>
<keyword evidence="3" id="KW-0285">Flavoprotein</keyword>
<sequence>MIRNDEAARAEAADDFGHLVHRTPDVVLRPTSNQDVAAAIRRAAGQGRRFAAQGRRHSVFGRGQVDGGIVADMAGMRAVHDVGDDRVTVGAGATWREVLAATLPFGRFPPAVPDYLDLSVGGTLAVGGVGARISAFGAQTDNVVELQVVTGNGQEVTCSPNRRADLFDAVRAGLGQVAVVTTATLTLVPAPRQVRRLLLFYPDLPTMLHDQRLLVADGRFDAVQGAVLPAPDGGWTFRLDAVVGCATSPPSDAALLDGLSADRSLTQSSTSTHLEHLARLDALEQALRAHGMWDLPHPWLMTFVGDSAVESVVSAELDRLTPADLGQFGQVSLSAFRSRKITSPLLRLPTDDVCHAVNLVRIPTTDATAEAARLVAANRAAYDRVRAAGGTLYPVSALAMSPDDWRAHFGPVFAQLAAAKRRYDPGHVLTPGYEVFGT</sequence>
<dbReference type="PANTHER" id="PTHR13878">
    <property type="entry name" value="GULONOLACTONE OXIDASE"/>
    <property type="match status" value="1"/>
</dbReference>
<reference evidence="8" key="1">
    <citation type="submission" date="2023-07" db="EMBL/GenBank/DDBJ databases">
        <title>30 novel species of actinomycetes from the DSMZ collection.</title>
        <authorList>
            <person name="Nouioui I."/>
        </authorList>
    </citation>
    <scope>NUCLEOTIDE SEQUENCE [LARGE SCALE GENOMIC DNA]</scope>
    <source>
        <strain evidence="8">DSM 45834</strain>
    </source>
</reference>
<comment type="similarity">
    <text evidence="2">Belongs to the oxygen-dependent FAD-linked oxidoreductase family.</text>
</comment>
<dbReference type="RefSeq" id="WP_311560069.1">
    <property type="nucleotide sequence ID" value="NZ_JAVREJ010000035.1"/>
</dbReference>
<dbReference type="Proteomes" id="UP001183202">
    <property type="component" value="Unassembled WGS sequence"/>
</dbReference>
<accession>A0ABU2NKJ8</accession>
<dbReference type="PANTHER" id="PTHR13878:SF53">
    <property type="entry name" value="CYTOKININ DEHYDROGENASE 6"/>
    <property type="match status" value="1"/>
</dbReference>
<dbReference type="InterPro" id="IPR015345">
    <property type="entry name" value="Cytokinin_DH_FAD/cytokin-bd"/>
</dbReference>
<keyword evidence="4" id="KW-0274">FAD</keyword>
<evidence type="ECO:0000256" key="5">
    <source>
        <dbReference type="ARBA" id="ARBA00023002"/>
    </source>
</evidence>
<dbReference type="Gene3D" id="3.40.462.10">
    <property type="entry name" value="FAD-linked oxidases, C-terminal domain"/>
    <property type="match status" value="1"/>
</dbReference>
<dbReference type="Gene3D" id="3.30.43.10">
    <property type="entry name" value="Uridine Diphospho-n-acetylenolpyruvylglucosamine Reductase, domain 2"/>
    <property type="match status" value="1"/>
</dbReference>
<evidence type="ECO:0000313" key="7">
    <source>
        <dbReference type="EMBL" id="MDT0353528.1"/>
    </source>
</evidence>
<dbReference type="Pfam" id="PF01565">
    <property type="entry name" value="FAD_binding_4"/>
    <property type="match status" value="1"/>
</dbReference>
<evidence type="ECO:0000256" key="1">
    <source>
        <dbReference type="ARBA" id="ARBA00001974"/>
    </source>
</evidence>
<dbReference type="EMBL" id="JAVREJ010000035">
    <property type="protein sequence ID" value="MDT0353528.1"/>
    <property type="molecule type" value="Genomic_DNA"/>
</dbReference>
<organism evidence="7 8">
    <name type="scientific">Pseudonocardia charpentierae</name>
    <dbReference type="NCBI Taxonomy" id="3075545"/>
    <lineage>
        <taxon>Bacteria</taxon>
        <taxon>Bacillati</taxon>
        <taxon>Actinomycetota</taxon>
        <taxon>Actinomycetes</taxon>
        <taxon>Pseudonocardiales</taxon>
        <taxon>Pseudonocardiaceae</taxon>
        <taxon>Pseudonocardia</taxon>
    </lineage>
</organism>
<dbReference type="InterPro" id="IPR016167">
    <property type="entry name" value="FAD-bd_PCMH_sub1"/>
</dbReference>
<evidence type="ECO:0000259" key="6">
    <source>
        <dbReference type="PROSITE" id="PS51387"/>
    </source>
</evidence>
<comment type="caution">
    <text evidence="7">The sequence shown here is derived from an EMBL/GenBank/DDBJ whole genome shotgun (WGS) entry which is preliminary data.</text>
</comment>
<comment type="cofactor">
    <cofactor evidence="1">
        <name>FAD</name>
        <dbReference type="ChEBI" id="CHEBI:57692"/>
    </cofactor>
</comment>
<dbReference type="Pfam" id="PF09265">
    <property type="entry name" value="Cytokin-bind"/>
    <property type="match status" value="1"/>
</dbReference>
<dbReference type="PROSITE" id="PS51387">
    <property type="entry name" value="FAD_PCMH"/>
    <property type="match status" value="1"/>
</dbReference>
<feature type="domain" description="FAD-binding PCMH-type" evidence="6">
    <location>
        <begin position="20"/>
        <end position="190"/>
    </location>
</feature>
<dbReference type="SUPFAM" id="SSF56176">
    <property type="entry name" value="FAD-binding/transporter-associated domain-like"/>
    <property type="match status" value="1"/>
</dbReference>
<proteinExistence type="inferred from homology"/>